<evidence type="ECO:0000256" key="1">
    <source>
        <dbReference type="ARBA" id="ARBA00022670"/>
    </source>
</evidence>
<dbReference type="AlphaFoldDB" id="A0A510DWL1"/>
<dbReference type="GO" id="GO:0008235">
    <property type="term" value="F:metalloexopeptidase activity"/>
    <property type="evidence" value="ECO:0007669"/>
    <property type="project" value="TreeGrafter"/>
</dbReference>
<dbReference type="GO" id="GO:0006508">
    <property type="term" value="P:proteolysis"/>
    <property type="evidence" value="ECO:0007669"/>
    <property type="project" value="UniProtKB-KW"/>
</dbReference>
<organism evidence="6 7">
    <name type="scientific">Sulfuracidifex tepidarius</name>
    <dbReference type="NCBI Taxonomy" id="1294262"/>
    <lineage>
        <taxon>Archaea</taxon>
        <taxon>Thermoproteota</taxon>
        <taxon>Thermoprotei</taxon>
        <taxon>Sulfolobales</taxon>
        <taxon>Sulfolobaceae</taxon>
        <taxon>Sulfuracidifex</taxon>
    </lineage>
</organism>
<evidence type="ECO:0000256" key="4">
    <source>
        <dbReference type="ARBA" id="ARBA00022833"/>
    </source>
</evidence>
<dbReference type="EMBL" id="AP018929">
    <property type="protein sequence ID" value="BBG24606.1"/>
    <property type="molecule type" value="Genomic_DNA"/>
</dbReference>
<dbReference type="InterPro" id="IPR051929">
    <property type="entry name" value="VirAsm_ModProt"/>
</dbReference>
<dbReference type="KEGG" id="step:IC006_1935"/>
<dbReference type="PANTHER" id="PTHR34858:SF1">
    <property type="entry name" value="CYSO-CYSTEINE PEPTIDASE"/>
    <property type="match status" value="1"/>
</dbReference>
<keyword evidence="1" id="KW-0645">Protease</keyword>
<accession>A0A510DWL1</accession>
<name>A0A510DWL1_9CREN</name>
<gene>
    <name evidence="6" type="ORF">IC006_1935</name>
</gene>
<evidence type="ECO:0000256" key="3">
    <source>
        <dbReference type="ARBA" id="ARBA00022801"/>
    </source>
</evidence>
<dbReference type="GO" id="GO:0008270">
    <property type="term" value="F:zinc ion binding"/>
    <property type="evidence" value="ECO:0007669"/>
    <property type="project" value="TreeGrafter"/>
</dbReference>
<dbReference type="PANTHER" id="PTHR34858">
    <property type="entry name" value="CYSO-CYSTEINE PEPTIDASE"/>
    <property type="match status" value="1"/>
</dbReference>
<dbReference type="Gene3D" id="3.40.140.10">
    <property type="entry name" value="Cytidine Deaminase, domain 2"/>
    <property type="match status" value="1"/>
</dbReference>
<keyword evidence="2" id="KW-0479">Metal-binding</keyword>
<evidence type="ECO:0000313" key="6">
    <source>
        <dbReference type="EMBL" id="BBG24606.1"/>
    </source>
</evidence>
<evidence type="ECO:0000256" key="5">
    <source>
        <dbReference type="ARBA" id="ARBA00023049"/>
    </source>
</evidence>
<reference evidence="6 7" key="1">
    <citation type="journal article" date="2020" name="Int. J. Syst. Evol. Microbiol.">
        <title>Sulfuracidifex tepidarius gen. nov., sp. nov. and transfer of Sulfolobus metallicus Huber and Stetter 1992 to the genus Sulfuracidifex as Sulfuracidifex metallicus comb. nov.</title>
        <authorList>
            <person name="Itoh T."/>
            <person name="Miura T."/>
            <person name="Sakai H.D."/>
            <person name="Kato S."/>
            <person name="Ohkuma M."/>
            <person name="Takashina T."/>
        </authorList>
    </citation>
    <scope>NUCLEOTIDE SEQUENCE [LARGE SCALE GENOMIC DNA]</scope>
    <source>
        <strain evidence="6 7">IC-006</strain>
    </source>
</reference>
<dbReference type="STRING" id="1294262.GCA_001316085_00060"/>
<proteinExistence type="predicted"/>
<keyword evidence="5" id="KW-0482">Metalloprotease</keyword>
<keyword evidence="4" id="KW-0862">Zinc</keyword>
<protein>
    <submittedName>
        <fullName evidence="6">Uncharacterized protein</fullName>
    </submittedName>
</protein>
<evidence type="ECO:0000313" key="7">
    <source>
        <dbReference type="Proteomes" id="UP000322983"/>
    </source>
</evidence>
<keyword evidence="7" id="KW-1185">Reference proteome</keyword>
<evidence type="ECO:0000256" key="2">
    <source>
        <dbReference type="ARBA" id="ARBA00022723"/>
    </source>
</evidence>
<sequence length="122" mass="14300">MNTMTRRMVEKERCGIIMDDEIIEIENIATNDHEFICDYIKLYSILKDRGVEKLKALFHTHLSGICYPSEKDIENMNAWKEPWIIVGRNCIEGFILHGSVVKIDVNSFLSQELYDRLVKLLH</sequence>
<keyword evidence="3" id="KW-0378">Hydrolase</keyword>
<dbReference type="SUPFAM" id="SSF102712">
    <property type="entry name" value="JAB1/MPN domain"/>
    <property type="match status" value="1"/>
</dbReference>
<dbReference type="Proteomes" id="UP000322983">
    <property type="component" value="Chromosome"/>
</dbReference>